<evidence type="ECO:0000313" key="8">
    <source>
        <dbReference type="Proteomes" id="UP000182108"/>
    </source>
</evidence>
<dbReference type="OrthoDB" id="9113476at2"/>
<keyword evidence="5" id="KW-0812">Transmembrane</keyword>
<comment type="similarity">
    <text evidence="2">Belongs to the CpxP/Spy family.</text>
</comment>
<evidence type="ECO:0000313" key="7">
    <source>
        <dbReference type="EMBL" id="CUB07483.1"/>
    </source>
</evidence>
<protein>
    <submittedName>
        <fullName evidence="7">Periplasmic protein refolding chaperone Spy/CpxP family</fullName>
    </submittedName>
</protein>
<dbReference type="Proteomes" id="UP000182108">
    <property type="component" value="Unassembled WGS sequence"/>
</dbReference>
<dbReference type="AlphaFoldDB" id="A0A0K6IWL9"/>
<feature type="transmembrane region" description="Helical" evidence="5">
    <location>
        <begin position="41"/>
        <end position="62"/>
    </location>
</feature>
<keyword evidence="8" id="KW-1185">Reference proteome</keyword>
<dbReference type="PANTHER" id="PTHR38102">
    <property type="entry name" value="PERIPLASMIC CHAPERONE SPY"/>
    <property type="match status" value="1"/>
</dbReference>
<keyword evidence="5" id="KW-0472">Membrane</keyword>
<feature type="signal peptide" evidence="6">
    <location>
        <begin position="1"/>
        <end position="25"/>
    </location>
</feature>
<evidence type="ECO:0000256" key="1">
    <source>
        <dbReference type="ARBA" id="ARBA00004418"/>
    </source>
</evidence>
<dbReference type="Pfam" id="PF07813">
    <property type="entry name" value="LTXXQ"/>
    <property type="match status" value="1"/>
</dbReference>
<evidence type="ECO:0000256" key="6">
    <source>
        <dbReference type="SAM" id="SignalP"/>
    </source>
</evidence>
<dbReference type="GO" id="GO:0042597">
    <property type="term" value="C:periplasmic space"/>
    <property type="evidence" value="ECO:0007669"/>
    <property type="project" value="UniProtKB-SubCell"/>
</dbReference>
<evidence type="ECO:0000256" key="3">
    <source>
        <dbReference type="ARBA" id="ARBA00022729"/>
    </source>
</evidence>
<organism evidence="7 8">
    <name type="scientific">Tepidiphilus thermophilus</name>
    <dbReference type="NCBI Taxonomy" id="876478"/>
    <lineage>
        <taxon>Bacteria</taxon>
        <taxon>Pseudomonadati</taxon>
        <taxon>Pseudomonadota</taxon>
        <taxon>Hydrogenophilia</taxon>
        <taxon>Hydrogenophilales</taxon>
        <taxon>Hydrogenophilaceae</taxon>
        <taxon>Tepidiphilus</taxon>
    </lineage>
</organism>
<evidence type="ECO:0000256" key="4">
    <source>
        <dbReference type="ARBA" id="ARBA00022764"/>
    </source>
</evidence>
<keyword evidence="3 6" id="KW-0732">Signal</keyword>
<evidence type="ECO:0000256" key="5">
    <source>
        <dbReference type="SAM" id="Phobius"/>
    </source>
</evidence>
<dbReference type="RefSeq" id="WP_055423769.1">
    <property type="nucleotide sequence ID" value="NZ_CYHH01000008.1"/>
</dbReference>
<dbReference type="InterPro" id="IPR012899">
    <property type="entry name" value="LTXXQ"/>
</dbReference>
<dbReference type="Gene3D" id="1.20.120.1490">
    <property type="match status" value="1"/>
</dbReference>
<name>A0A0K6IWL9_9PROT</name>
<dbReference type="EMBL" id="CYHH01000008">
    <property type="protein sequence ID" value="CUB07483.1"/>
    <property type="molecule type" value="Genomic_DNA"/>
</dbReference>
<evidence type="ECO:0000256" key="2">
    <source>
        <dbReference type="ARBA" id="ARBA00008441"/>
    </source>
</evidence>
<keyword evidence="5" id="KW-1133">Transmembrane helix</keyword>
<gene>
    <name evidence="7" type="ORF">Ga0061068_1088</name>
</gene>
<reference evidence="8" key="1">
    <citation type="submission" date="2015-08" db="EMBL/GenBank/DDBJ databases">
        <authorList>
            <person name="Babu N.S."/>
            <person name="Beckwith C.J."/>
            <person name="Beseler K.G."/>
            <person name="Brison A."/>
            <person name="Carone J.V."/>
            <person name="Caskin T.P."/>
            <person name="Diamond M."/>
            <person name="Durham M.E."/>
            <person name="Foxe J.M."/>
            <person name="Go M."/>
            <person name="Henderson B.A."/>
            <person name="Jones I.B."/>
            <person name="McGettigan J.A."/>
            <person name="Micheletti S.J."/>
            <person name="Nasrallah M.E."/>
            <person name="Ortiz D."/>
            <person name="Piller C.R."/>
            <person name="Privatt S.R."/>
            <person name="Schneider S.L."/>
            <person name="Sharp S."/>
            <person name="Smith T.C."/>
            <person name="Stanton J.D."/>
            <person name="Ullery H.E."/>
            <person name="Wilson R.J."/>
            <person name="Serrano M.G."/>
            <person name="Buck G."/>
            <person name="Lee V."/>
            <person name="Wang Y."/>
            <person name="Carvalho R."/>
            <person name="Voegtly L."/>
            <person name="Shi R."/>
            <person name="Duckworth R."/>
            <person name="Johnson A."/>
            <person name="Loviza R."/>
            <person name="Walstead R."/>
            <person name="Shah Z."/>
            <person name="Kiflezghi M."/>
            <person name="Wade K."/>
            <person name="Ball S.L."/>
            <person name="Bradley K.W."/>
            <person name="Asai D.J."/>
            <person name="Bowman C.A."/>
            <person name="Russell D.A."/>
            <person name="Pope W.H."/>
            <person name="Jacobs-Sera D."/>
            <person name="Hendrix R.W."/>
            <person name="Hatfull G.F."/>
        </authorList>
    </citation>
    <scope>NUCLEOTIDE SEQUENCE [LARGE SCALE GENOMIC DNA]</scope>
    <source>
        <strain evidence="8">JCM 19170</strain>
    </source>
</reference>
<dbReference type="PANTHER" id="PTHR38102:SF1">
    <property type="entry name" value="PERIPLASMIC CHAPERONE SPY"/>
    <property type="match status" value="1"/>
</dbReference>
<dbReference type="InterPro" id="IPR052211">
    <property type="entry name" value="Cpx_auxiliary_protein"/>
</dbReference>
<keyword evidence="4" id="KW-0574">Periplasm</keyword>
<sequence length="223" mass="24187">MNTKQKLVGALAAMALLGTVASASAQQEQPYYGYGMGPGMMGGWCPMCGMGPGMMGMGPGMMGPGMMGMGPRGMWGDWDDWDDRYMGPGMMGPGMMGPGMMGPGMMGPGMMGPGMMGGYGYGPALDLTEQQQAEIAQIQEDFRKKQGDLAAKMYAEQAKLNEIYYSGKRDPAAIDNQYKKICDLRRQMIQIQVDAQNRMDAVLTPEQKERLRGYYGGRGGMMR</sequence>
<accession>A0A0K6IWL9</accession>
<feature type="chain" id="PRO_5005505934" evidence="6">
    <location>
        <begin position="26"/>
        <end position="223"/>
    </location>
</feature>
<proteinExistence type="inferred from homology"/>
<comment type="subcellular location">
    <subcellularLocation>
        <location evidence="1">Periplasm</location>
    </subcellularLocation>
</comment>